<proteinExistence type="predicted"/>
<feature type="compositionally biased region" description="Polar residues" evidence="1">
    <location>
        <begin position="1"/>
        <end position="10"/>
    </location>
</feature>
<dbReference type="Proteomes" id="UP000246715">
    <property type="component" value="Segment"/>
</dbReference>
<organism evidence="2 3">
    <name type="scientific">Paramecium bursaria Chlorella virus MT325</name>
    <name type="common">PBCV-MT325</name>
    <dbReference type="NCBI Taxonomy" id="346932"/>
    <lineage>
        <taxon>Viruses</taxon>
        <taxon>Varidnaviria</taxon>
        <taxon>Bamfordvirae</taxon>
        <taxon>Nucleocytoviricota</taxon>
        <taxon>Megaviricetes</taxon>
        <taxon>Algavirales</taxon>
        <taxon>Phycodnaviridae</taxon>
        <taxon>Chlorovirus</taxon>
        <taxon>Chlorovirus conductrix</taxon>
        <taxon>Paramecium bursaria Chlorella virus A1</taxon>
    </lineage>
</organism>
<dbReference type="EMBL" id="DQ491001">
    <property type="protein sequence ID" value="ABT13641.1"/>
    <property type="molecule type" value="Genomic_DNA"/>
</dbReference>
<evidence type="ECO:0000313" key="2">
    <source>
        <dbReference type="EMBL" id="ABT13641.1"/>
    </source>
</evidence>
<evidence type="ECO:0000256" key="1">
    <source>
        <dbReference type="SAM" id="MobiDB-lite"/>
    </source>
</evidence>
<name>A7ITG7_PBCVM</name>
<reference evidence="2 3" key="1">
    <citation type="journal article" date="2007" name="Virology">
        <title>Sequence and annotation of the 314-kb MT325 and the 321-kb FR483 viruses that infect Chlorella Pbi.</title>
        <authorList>
            <person name="Fitzgerald L.A."/>
            <person name="Graves M.V."/>
            <person name="Li X."/>
            <person name="Feldblyum T."/>
            <person name="Hartigan J."/>
            <person name="Van Etten J.L."/>
        </authorList>
    </citation>
    <scope>NUCLEOTIDE SEQUENCE [LARGE SCALE GENOMIC DNA]</scope>
    <source>
        <strain evidence="2 3">MT325</strain>
    </source>
</reference>
<evidence type="ECO:0000313" key="3">
    <source>
        <dbReference type="Proteomes" id="UP000246715"/>
    </source>
</evidence>
<feature type="region of interest" description="Disordered" evidence="1">
    <location>
        <begin position="1"/>
        <end position="30"/>
    </location>
</feature>
<sequence length="162" mass="18200">MWNSIGSRLRNQPRGGPGSSPGSRLGYIPRQTRRNVPGDVLRCRFSFHNAMSPTYLEHIRVNFGNGKPLQRGIVCKENALDNWYICWCDLCIQQIAQRVLGHEINMESLHIISSGGSACRCARLDELLHLALQVLGKNFRVLLELNIAVQSRLGGLHNVVKE</sequence>
<protein>
    <submittedName>
        <fullName evidence="2">Uncharacterized protein m087L</fullName>
    </submittedName>
</protein>
<gene>
    <name evidence="2" type="primary">m087L</name>
    <name evidence="2" type="ORF">MT325_m087L</name>
</gene>
<accession>A7ITG7</accession>
<organismHost>
    <name type="scientific">Paramecium bursaria</name>
    <dbReference type="NCBI Taxonomy" id="74790"/>
</organismHost>